<dbReference type="eggNOG" id="COG1974">
    <property type="taxonomic scope" value="Bacteria"/>
</dbReference>
<protein>
    <submittedName>
        <fullName evidence="1">Uncharacterized protein</fullName>
    </submittedName>
</protein>
<sequence>MNLVAEFDKEKFAELLNTAKGNRSIRKYADDSGISPAHISRLLRKITKVSPEPDTIRKLAEAAYNNVTYEDFMIAAGYIDAAPSTSRDNIPSIPAEDIEKYKISRRDIKQYEDVMQHTRAFFMNDKVSDEDKEQLMYSLMEVFLHSKKINKEKYGKKQKRIIRSEVYTAWLIFASE</sequence>
<dbReference type="Gene3D" id="1.10.260.40">
    <property type="entry name" value="lambda repressor-like DNA-binding domains"/>
    <property type="match status" value="1"/>
</dbReference>
<dbReference type="AlphaFoldDB" id="F3ZY11"/>
<dbReference type="InterPro" id="IPR010982">
    <property type="entry name" value="Lambda_DNA-bd_dom_sf"/>
</dbReference>
<dbReference type="KEGG" id="mas:Mahau_2561"/>
<dbReference type="GO" id="GO:0003677">
    <property type="term" value="F:DNA binding"/>
    <property type="evidence" value="ECO:0007669"/>
    <property type="project" value="InterPro"/>
</dbReference>
<dbReference type="eggNOG" id="COG1476">
    <property type="taxonomic scope" value="Bacteria"/>
</dbReference>
<gene>
    <name evidence="1" type="ordered locus">Mahau_2561</name>
</gene>
<dbReference type="HOGENOM" id="CLU_066192_4_0_9"/>
<proteinExistence type="predicted"/>
<dbReference type="Proteomes" id="UP000008457">
    <property type="component" value="Chromosome"/>
</dbReference>
<keyword evidence="2" id="KW-1185">Reference proteome</keyword>
<dbReference type="CDD" id="cd00093">
    <property type="entry name" value="HTH_XRE"/>
    <property type="match status" value="1"/>
</dbReference>
<evidence type="ECO:0000313" key="1">
    <source>
        <dbReference type="EMBL" id="AEE97707.1"/>
    </source>
</evidence>
<name>F3ZY11_MAHA5</name>
<dbReference type="InterPro" id="IPR001387">
    <property type="entry name" value="Cro/C1-type_HTH"/>
</dbReference>
<reference evidence="1 2" key="2">
    <citation type="journal article" date="2011" name="Stand. Genomic Sci.">
        <title>Complete genome sequence of Mahella australiensis type strain (50-1 BON).</title>
        <authorList>
            <person name="Sikorski J."/>
            <person name="Teshima H."/>
            <person name="Nolan M."/>
            <person name="Lucas S."/>
            <person name="Hammon N."/>
            <person name="Deshpande S."/>
            <person name="Cheng J.F."/>
            <person name="Pitluck S."/>
            <person name="Liolios K."/>
            <person name="Pagani I."/>
            <person name="Ivanova N."/>
            <person name="Huntemann M."/>
            <person name="Mavromatis K."/>
            <person name="Ovchinikova G."/>
            <person name="Pati A."/>
            <person name="Tapia R."/>
            <person name="Han C."/>
            <person name="Goodwin L."/>
            <person name="Chen A."/>
            <person name="Palaniappan K."/>
            <person name="Land M."/>
            <person name="Hauser L."/>
            <person name="Ngatchou-Djao O.D."/>
            <person name="Rohde M."/>
            <person name="Pukall R."/>
            <person name="Spring S."/>
            <person name="Abt B."/>
            <person name="Goker M."/>
            <person name="Detter J.C."/>
            <person name="Woyke T."/>
            <person name="Bristow J."/>
            <person name="Markowitz V."/>
            <person name="Hugenholtz P."/>
            <person name="Eisen J.A."/>
            <person name="Kyrpides N.C."/>
            <person name="Klenk H.P."/>
            <person name="Lapidus A."/>
        </authorList>
    </citation>
    <scope>NUCLEOTIDE SEQUENCE [LARGE SCALE GENOMIC DNA]</scope>
    <source>
        <strain evidence="2">DSM 15567 / CIP 107919 / 50-1 BON</strain>
    </source>
</reference>
<accession>F3ZY11</accession>
<dbReference type="STRING" id="697281.Mahau_2561"/>
<reference evidence="2" key="1">
    <citation type="submission" date="2010-11" db="EMBL/GenBank/DDBJ databases">
        <title>The complete genome of Mahella australiensis DSM 15567.</title>
        <authorList>
            <consortium name="US DOE Joint Genome Institute (JGI-PGF)"/>
            <person name="Lucas S."/>
            <person name="Copeland A."/>
            <person name="Lapidus A."/>
            <person name="Bruce D."/>
            <person name="Goodwin L."/>
            <person name="Pitluck S."/>
            <person name="Kyrpides N."/>
            <person name="Mavromatis K."/>
            <person name="Pagani I."/>
            <person name="Ivanova N."/>
            <person name="Teshima H."/>
            <person name="Brettin T."/>
            <person name="Detter J.C."/>
            <person name="Han C."/>
            <person name="Tapia R."/>
            <person name="Land M."/>
            <person name="Hauser L."/>
            <person name="Markowitz V."/>
            <person name="Cheng J.-F."/>
            <person name="Hugenholtz P."/>
            <person name="Woyke T."/>
            <person name="Wu D."/>
            <person name="Spring S."/>
            <person name="Pukall R."/>
            <person name="Steenblock K."/>
            <person name="Schneider S."/>
            <person name="Klenk H.-P."/>
            <person name="Eisen J.A."/>
        </authorList>
    </citation>
    <scope>NUCLEOTIDE SEQUENCE [LARGE SCALE GENOMIC DNA]</scope>
    <source>
        <strain evidence="2">DSM 15567 / CIP 107919 / 50-1 BON</strain>
    </source>
</reference>
<organism evidence="1 2">
    <name type="scientific">Mahella australiensis (strain DSM 15567 / CIP 107919 / 50-1 BON)</name>
    <dbReference type="NCBI Taxonomy" id="697281"/>
    <lineage>
        <taxon>Bacteria</taxon>
        <taxon>Bacillati</taxon>
        <taxon>Bacillota</taxon>
        <taxon>Clostridia</taxon>
        <taxon>Thermoanaerobacterales</taxon>
        <taxon>Thermoanaerobacterales Family IV. Incertae Sedis</taxon>
        <taxon>Mahella</taxon>
    </lineage>
</organism>
<evidence type="ECO:0000313" key="2">
    <source>
        <dbReference type="Proteomes" id="UP000008457"/>
    </source>
</evidence>
<dbReference type="EMBL" id="CP002360">
    <property type="protein sequence ID" value="AEE97707.1"/>
    <property type="molecule type" value="Genomic_DNA"/>
</dbReference>